<dbReference type="Proteomes" id="UP000007842">
    <property type="component" value="Chromosome"/>
</dbReference>
<organism evidence="1 2">
    <name type="scientific">Streptantibioticus cattleyicolor (strain ATCC 35852 / DSM 46488 / JCM 4925 / NBRC 14057 / NRRL 8057)</name>
    <name type="common">Streptomyces cattleya</name>
    <dbReference type="NCBI Taxonomy" id="1003195"/>
    <lineage>
        <taxon>Bacteria</taxon>
        <taxon>Bacillati</taxon>
        <taxon>Actinomycetota</taxon>
        <taxon>Actinomycetes</taxon>
        <taxon>Kitasatosporales</taxon>
        <taxon>Streptomycetaceae</taxon>
        <taxon>Streptantibioticus</taxon>
    </lineage>
</organism>
<dbReference type="InterPro" id="IPR041881">
    <property type="entry name" value="PqqD_sf"/>
</dbReference>
<dbReference type="NCBIfam" id="NF033530">
    <property type="entry name" value="lasso_PqqD_Strm"/>
    <property type="match status" value="1"/>
</dbReference>
<dbReference type="InterPro" id="IPR008792">
    <property type="entry name" value="PQQD"/>
</dbReference>
<dbReference type="Pfam" id="PF05402">
    <property type="entry name" value="PqqD"/>
    <property type="match status" value="1"/>
</dbReference>
<dbReference type="HOGENOM" id="CLU_159325_3_0_11"/>
<dbReference type="Gene3D" id="1.10.10.1150">
    <property type="entry name" value="Coenzyme PQQ synthesis protein D (PqqD)"/>
    <property type="match status" value="1"/>
</dbReference>
<protein>
    <recommendedName>
        <fullName evidence="3">Coenzyme PQQ synthesis protein D (PqqD)</fullName>
    </recommendedName>
</protein>
<reference evidence="2" key="1">
    <citation type="submission" date="2011-12" db="EMBL/GenBank/DDBJ databases">
        <title>Complete genome sequence of Streptomyces cattleya strain DSM 46488.</title>
        <authorList>
            <person name="Ou H.-Y."/>
            <person name="Li P."/>
            <person name="Zhao C."/>
            <person name="O'Hagan D."/>
            <person name="Deng Z."/>
        </authorList>
    </citation>
    <scope>NUCLEOTIDE SEQUENCE [LARGE SCALE GENOMIC DNA]</scope>
    <source>
        <strain evidence="2">ATCC 35852 / DSM 46488 / JCM 4925 / NBRC 14057 / NRRL 8057</strain>
    </source>
</reference>
<accession>G8WYQ9</accession>
<evidence type="ECO:0008006" key="3">
    <source>
        <dbReference type="Google" id="ProtNLM"/>
    </source>
</evidence>
<gene>
    <name evidence="1" type="ordered locus">SCATT_00790</name>
</gene>
<dbReference type="KEGG" id="scy:SCATT_00790"/>
<dbReference type="RefSeq" id="WP_014627213.1">
    <property type="nucleotide sequence ID" value="NC_016111.1"/>
</dbReference>
<dbReference type="AlphaFoldDB" id="G8WYQ9"/>
<dbReference type="PATRIC" id="fig|1003195.29.peg.76"/>
<keyword evidence="2" id="KW-1185">Reference proteome</keyword>
<proteinExistence type="predicted"/>
<dbReference type="EMBL" id="CP003219">
    <property type="protein sequence ID" value="AEW92450.1"/>
    <property type="molecule type" value="Genomic_DNA"/>
</dbReference>
<evidence type="ECO:0000313" key="1">
    <source>
        <dbReference type="EMBL" id="AEW92450.1"/>
    </source>
</evidence>
<dbReference type="OrthoDB" id="5195143at2"/>
<evidence type="ECO:0000313" key="2">
    <source>
        <dbReference type="Proteomes" id="UP000007842"/>
    </source>
</evidence>
<sequence length="85" mass="9060">MSFTLARHVTRSATEGGMVLLDERSGRYWQLNATGATVLEALLDTGDEALAAAALRERCPSAGDRAERDVGRLVAMLRDAGLVVS</sequence>
<name>G8WYQ9_STREN</name>
<dbReference type="STRING" id="1003195.SCATT_00790"/>